<comment type="caution">
    <text evidence="1">The sequence shown here is derived from an EMBL/GenBank/DDBJ whole genome shotgun (WGS) entry which is preliminary data.</text>
</comment>
<protein>
    <submittedName>
        <fullName evidence="1">Uncharacterized protein</fullName>
    </submittedName>
</protein>
<sequence>MNERLEEIIRYKTGGKKIPFAELMGWSPQYLSKMLRGENFGVQPILTVLEKLPEINARWFLFGTGEMLEIGKLFSLQRETMNHIQALLDLDKYIPYMSGEEVREFETAVREGRKPVFTPDAESRWQERLTEREKEINERFRAANLISEEQCRQKTAKR</sequence>
<accession>A0A646HLA7</accession>
<evidence type="ECO:0000313" key="2">
    <source>
        <dbReference type="Proteomes" id="UP000420635"/>
    </source>
</evidence>
<dbReference type="EMBL" id="VZBQ01000011">
    <property type="protein sequence ID" value="MQN88587.1"/>
    <property type="molecule type" value="Genomic_DNA"/>
</dbReference>
<name>A0A646HLA7_9BACT</name>
<gene>
    <name evidence="1" type="ORF">F7D59_01550</name>
</gene>
<dbReference type="RefSeq" id="WP_153114080.1">
    <property type="nucleotide sequence ID" value="NZ_VZAS01000183.1"/>
</dbReference>
<organism evidence="1 2">
    <name type="scientific">Segatella copri</name>
    <dbReference type="NCBI Taxonomy" id="165179"/>
    <lineage>
        <taxon>Bacteria</taxon>
        <taxon>Pseudomonadati</taxon>
        <taxon>Bacteroidota</taxon>
        <taxon>Bacteroidia</taxon>
        <taxon>Bacteroidales</taxon>
        <taxon>Prevotellaceae</taxon>
        <taxon>Segatella</taxon>
    </lineage>
</organism>
<dbReference type="AlphaFoldDB" id="A0A646HLA7"/>
<evidence type="ECO:0000313" key="1">
    <source>
        <dbReference type="EMBL" id="MQN88587.1"/>
    </source>
</evidence>
<proteinExistence type="predicted"/>
<reference evidence="2" key="1">
    <citation type="submission" date="2019-09" db="EMBL/GenBank/DDBJ databases">
        <title>Distinct polysaccharide growth profiles of human intestinal Prevotella copri isolates.</title>
        <authorList>
            <person name="Fehlner-Peach H."/>
            <person name="Magnabosco C."/>
            <person name="Raghavan V."/>
            <person name="Scher J.U."/>
            <person name="Tett A."/>
            <person name="Cox L.M."/>
            <person name="Gottsegen C."/>
            <person name="Watters A."/>
            <person name="Wiltshire- Gordon J.D."/>
            <person name="Segata N."/>
            <person name="Bonneau R."/>
            <person name="Littman D.R."/>
        </authorList>
    </citation>
    <scope>NUCLEOTIDE SEQUENCE [LARGE SCALE GENOMIC DNA]</scope>
    <source>
        <strain evidence="2">iP54</strain>
    </source>
</reference>
<dbReference type="Proteomes" id="UP000420635">
    <property type="component" value="Unassembled WGS sequence"/>
</dbReference>